<feature type="active site" evidence="5">
    <location>
        <position position="552"/>
    </location>
</feature>
<feature type="region of interest" description="Disordered" evidence="6">
    <location>
        <begin position="47"/>
        <end position="101"/>
    </location>
</feature>
<accession>A0AAW0E289</accession>
<dbReference type="InterPro" id="IPR029063">
    <property type="entry name" value="SAM-dependent_MTases_sf"/>
</dbReference>
<organism evidence="8 9">
    <name type="scientific">Favolaschia claudopus</name>
    <dbReference type="NCBI Taxonomy" id="2862362"/>
    <lineage>
        <taxon>Eukaryota</taxon>
        <taxon>Fungi</taxon>
        <taxon>Dikarya</taxon>
        <taxon>Basidiomycota</taxon>
        <taxon>Agaricomycotina</taxon>
        <taxon>Agaricomycetes</taxon>
        <taxon>Agaricomycetidae</taxon>
        <taxon>Agaricales</taxon>
        <taxon>Marasmiineae</taxon>
        <taxon>Mycenaceae</taxon>
        <taxon>Favolaschia</taxon>
    </lineage>
</organism>
<dbReference type="Pfam" id="PF05958">
    <property type="entry name" value="tRNA_U5-meth_tr"/>
    <property type="match status" value="1"/>
</dbReference>
<evidence type="ECO:0000259" key="7">
    <source>
        <dbReference type="PROSITE" id="PS50926"/>
    </source>
</evidence>
<dbReference type="PROSITE" id="PS51687">
    <property type="entry name" value="SAM_MT_RNA_M5U"/>
    <property type="match status" value="1"/>
</dbReference>
<dbReference type="InterPro" id="IPR010280">
    <property type="entry name" value="U5_MeTrfase_fam"/>
</dbReference>
<comment type="similarity">
    <text evidence="4">Belongs to the class I-like SAM-binding methyltransferase superfamily. RNA M5U methyltransferase family.</text>
</comment>
<dbReference type="PROSITE" id="PS51622">
    <property type="entry name" value="SAM_MT_RNA_M5U_2"/>
    <property type="match status" value="1"/>
</dbReference>
<dbReference type="PROSITE" id="PS01231">
    <property type="entry name" value="TRMA_2"/>
    <property type="match status" value="1"/>
</dbReference>
<gene>
    <name evidence="8" type="ORF">R3P38DRAFT_2599417</name>
</gene>
<protein>
    <submittedName>
        <fullName evidence="8">S-adenosyl-L-methionine-dependent methyltransferase</fullName>
    </submittedName>
</protein>
<dbReference type="GO" id="GO:0009451">
    <property type="term" value="P:RNA modification"/>
    <property type="evidence" value="ECO:0007669"/>
    <property type="project" value="UniProtKB-ARBA"/>
</dbReference>
<dbReference type="InterPro" id="IPR030391">
    <property type="entry name" value="MeTrfase_TrmA_CS"/>
</dbReference>
<dbReference type="InterPro" id="IPR002792">
    <property type="entry name" value="TRAM_dom"/>
</dbReference>
<evidence type="ECO:0000256" key="2">
    <source>
        <dbReference type="ARBA" id="ARBA00022679"/>
    </source>
</evidence>
<dbReference type="Proteomes" id="UP001362999">
    <property type="component" value="Unassembled WGS sequence"/>
</dbReference>
<feature type="active site" description="Nucleophile" evidence="4">
    <location>
        <position position="552"/>
    </location>
</feature>
<sequence length="606" mass="66577">MLVVRSGWNLTTIHRRYLSAPATHKSFKITHSQSPFLGISHLRSRMAESPAAGDVRPPSPPSEPPAAKKPRLQDNKAGPSSARGHSQSKSQKRRAQYNSLPEPCSADDVLWREINEVLGKEYVEGALKDGTDRQSPFEYHQELQLQVVALCSTGSALATSPDSTRPWVVVVPFSLPGETIRVKVYRNARLHSFADLLEVIMSNPELRTDSAVQCKYFGTCGGCQYQMLSYSKQLELKRDVVVKAYNNYANLPETSIPTIETTMPSPKQYNYRTKITPHFEAPTKTQRADPANPQNALERPTWLNIGFNRVGTHKVMDIEDCPIATPTLRDALPAVRANVVKNLYTYKRGVSLILRDSLPIPLPGAVAVAAAGTTTNAPSSTDTDTEAHICITDHRGTAREKVGPWLFQYPNSSFFQNNNSVLPSLTDYVQSRIFGGTSSATNEETKPTHLVDAYCGAGLFAITLSPHFATVAGIELSSESIRAAKQNAELNNIPASKISFRAGDAADIFRTVGDFPQDRTVLLIDPPRKGCDEPFIKQLLAFRAQTVVYVSCNVHTQARDVGMILMGSKEDAKGEYVLESLRGFDLFPQTAHVESVAVLRLVPATA</sequence>
<dbReference type="Gene3D" id="2.40.50.140">
    <property type="entry name" value="Nucleic acid-binding proteins"/>
    <property type="match status" value="1"/>
</dbReference>
<dbReference type="SUPFAM" id="SSF50249">
    <property type="entry name" value="Nucleic acid-binding proteins"/>
    <property type="match status" value="1"/>
</dbReference>
<evidence type="ECO:0000256" key="5">
    <source>
        <dbReference type="PROSITE-ProRule" id="PRU10015"/>
    </source>
</evidence>
<evidence type="ECO:0000256" key="6">
    <source>
        <dbReference type="SAM" id="MobiDB-lite"/>
    </source>
</evidence>
<dbReference type="EMBL" id="JAWWNJ010000004">
    <property type="protein sequence ID" value="KAK7057872.1"/>
    <property type="molecule type" value="Genomic_DNA"/>
</dbReference>
<dbReference type="SUPFAM" id="SSF53335">
    <property type="entry name" value="S-adenosyl-L-methionine-dependent methyltransferases"/>
    <property type="match status" value="1"/>
</dbReference>
<keyword evidence="1 4" id="KW-0489">Methyltransferase</keyword>
<name>A0AAW0E289_9AGAR</name>
<dbReference type="PROSITE" id="PS01230">
    <property type="entry name" value="TRMA_1"/>
    <property type="match status" value="1"/>
</dbReference>
<feature type="binding site" evidence="4">
    <location>
        <position position="475"/>
    </location>
    <ligand>
        <name>S-adenosyl-L-methionine</name>
        <dbReference type="ChEBI" id="CHEBI:59789"/>
    </ligand>
</feature>
<dbReference type="PANTHER" id="PTHR11061:SF30">
    <property type="entry name" value="TRNA (URACIL(54)-C(5))-METHYLTRANSFERASE"/>
    <property type="match status" value="1"/>
</dbReference>
<reference evidence="8 9" key="1">
    <citation type="journal article" date="2024" name="J Genomics">
        <title>Draft genome sequencing and assembly of Favolaschia claudopus CIRM-BRFM 2984 isolated from oak limbs.</title>
        <authorList>
            <person name="Navarro D."/>
            <person name="Drula E."/>
            <person name="Chaduli D."/>
            <person name="Cazenave R."/>
            <person name="Ahrendt S."/>
            <person name="Wang J."/>
            <person name="Lipzen A."/>
            <person name="Daum C."/>
            <person name="Barry K."/>
            <person name="Grigoriev I.V."/>
            <person name="Favel A."/>
            <person name="Rosso M.N."/>
            <person name="Martin F."/>
        </authorList>
    </citation>
    <scope>NUCLEOTIDE SEQUENCE [LARGE SCALE GENOMIC DNA]</scope>
    <source>
        <strain evidence="8 9">CIRM-BRFM 2984</strain>
    </source>
</reference>
<dbReference type="InterPro" id="IPR030390">
    <property type="entry name" value="MeTrfase_TrmA_AS"/>
</dbReference>
<comment type="caution">
    <text evidence="8">The sequence shown here is derived from an EMBL/GenBank/DDBJ whole genome shotgun (WGS) entry which is preliminary data.</text>
</comment>
<dbReference type="FunFam" id="2.40.50.140:FF:000201">
    <property type="entry name" value="TRM2p tRNA methyltransferase"/>
    <property type="match status" value="1"/>
</dbReference>
<dbReference type="InterPro" id="IPR025795">
    <property type="entry name" value="tRNA_(uracil-5-)_MeTrfase"/>
</dbReference>
<evidence type="ECO:0000256" key="4">
    <source>
        <dbReference type="PROSITE-ProRule" id="PRU01024"/>
    </source>
</evidence>
<feature type="binding site" evidence="4">
    <location>
        <position position="454"/>
    </location>
    <ligand>
        <name>S-adenosyl-L-methionine</name>
        <dbReference type="ChEBI" id="CHEBI:59789"/>
    </ligand>
</feature>
<dbReference type="GO" id="GO:0008033">
    <property type="term" value="P:tRNA processing"/>
    <property type="evidence" value="ECO:0007669"/>
    <property type="project" value="InterPro"/>
</dbReference>
<dbReference type="PROSITE" id="PS50926">
    <property type="entry name" value="TRAM"/>
    <property type="match status" value="1"/>
</dbReference>
<keyword evidence="2 4" id="KW-0808">Transferase</keyword>
<dbReference type="PANTHER" id="PTHR11061">
    <property type="entry name" value="RNA M5U METHYLTRANSFERASE"/>
    <property type="match status" value="1"/>
</dbReference>
<feature type="binding site" evidence="4">
    <location>
        <position position="525"/>
    </location>
    <ligand>
        <name>S-adenosyl-L-methionine</name>
        <dbReference type="ChEBI" id="CHEBI:59789"/>
    </ligand>
</feature>
<feature type="domain" description="TRAM" evidence="7">
    <location>
        <begin position="136"/>
        <end position="198"/>
    </location>
</feature>
<evidence type="ECO:0000313" key="9">
    <source>
        <dbReference type="Proteomes" id="UP001362999"/>
    </source>
</evidence>
<evidence type="ECO:0000313" key="8">
    <source>
        <dbReference type="EMBL" id="KAK7057872.1"/>
    </source>
</evidence>
<evidence type="ECO:0000256" key="1">
    <source>
        <dbReference type="ARBA" id="ARBA00022603"/>
    </source>
</evidence>
<feature type="binding site" evidence="4">
    <location>
        <position position="416"/>
    </location>
    <ligand>
        <name>S-adenosyl-L-methionine</name>
        <dbReference type="ChEBI" id="CHEBI:59789"/>
    </ligand>
</feature>
<dbReference type="GO" id="GO:0030697">
    <property type="term" value="F:tRNA (uracil(54)-C5)-methyltransferase activity, S-adenosyl methionine-dependent"/>
    <property type="evidence" value="ECO:0007669"/>
    <property type="project" value="InterPro"/>
</dbReference>
<dbReference type="Gene3D" id="3.40.50.150">
    <property type="entry name" value="Vaccinia Virus protein VP39"/>
    <property type="match status" value="2"/>
</dbReference>
<keyword evidence="9" id="KW-1185">Reference proteome</keyword>
<dbReference type="InterPro" id="IPR012340">
    <property type="entry name" value="NA-bd_OB-fold"/>
</dbReference>
<proteinExistence type="inferred from homology"/>
<dbReference type="AlphaFoldDB" id="A0AAW0E289"/>
<evidence type="ECO:0000256" key="3">
    <source>
        <dbReference type="ARBA" id="ARBA00022691"/>
    </source>
</evidence>
<dbReference type="GO" id="GO:0032259">
    <property type="term" value="P:methylation"/>
    <property type="evidence" value="ECO:0007669"/>
    <property type="project" value="UniProtKB-KW"/>
</dbReference>
<keyword evidence="3 4" id="KW-0949">S-adenosyl-L-methionine</keyword>
<dbReference type="Gene3D" id="2.40.50.1070">
    <property type="match status" value="1"/>
</dbReference>